<dbReference type="EnsemblPlants" id="Kaladp0101s0277.1.v1.1">
    <property type="protein sequence ID" value="Kaladp0101s0277.1.v1.1.CDS.1"/>
    <property type="gene ID" value="Kaladp0101s0277.v1.1"/>
</dbReference>
<dbReference type="Proteomes" id="UP000594263">
    <property type="component" value="Unplaced"/>
</dbReference>
<evidence type="ECO:0000313" key="1">
    <source>
        <dbReference type="EnsemblPlants" id="Kaladp0101s0277.1.v1.1.CDS.1"/>
    </source>
</evidence>
<dbReference type="AlphaFoldDB" id="A0A7N0V831"/>
<proteinExistence type="predicted"/>
<sequence>MLRHASRVQITLHFCPSQRGCVPSKYRIRVPLSPLSLSLSHTHIYCIYDL</sequence>
<keyword evidence="2" id="KW-1185">Reference proteome</keyword>
<evidence type="ECO:0000313" key="2">
    <source>
        <dbReference type="Proteomes" id="UP000594263"/>
    </source>
</evidence>
<name>A0A7N0V831_KALFE</name>
<organism evidence="1 2">
    <name type="scientific">Kalanchoe fedtschenkoi</name>
    <name type="common">Lavender scallops</name>
    <name type="synonym">South American air plant</name>
    <dbReference type="NCBI Taxonomy" id="63787"/>
    <lineage>
        <taxon>Eukaryota</taxon>
        <taxon>Viridiplantae</taxon>
        <taxon>Streptophyta</taxon>
        <taxon>Embryophyta</taxon>
        <taxon>Tracheophyta</taxon>
        <taxon>Spermatophyta</taxon>
        <taxon>Magnoliopsida</taxon>
        <taxon>eudicotyledons</taxon>
        <taxon>Gunneridae</taxon>
        <taxon>Pentapetalae</taxon>
        <taxon>Saxifragales</taxon>
        <taxon>Crassulaceae</taxon>
        <taxon>Kalanchoe</taxon>
    </lineage>
</organism>
<dbReference type="Gramene" id="Kaladp0101s0277.1.v1.1">
    <property type="protein sequence ID" value="Kaladp0101s0277.1.v1.1.CDS.1"/>
    <property type="gene ID" value="Kaladp0101s0277.v1.1"/>
</dbReference>
<accession>A0A7N0V831</accession>
<protein>
    <submittedName>
        <fullName evidence="1">Uncharacterized protein</fullName>
    </submittedName>
</protein>
<reference evidence="1" key="1">
    <citation type="submission" date="2021-01" db="UniProtKB">
        <authorList>
            <consortium name="EnsemblPlants"/>
        </authorList>
    </citation>
    <scope>IDENTIFICATION</scope>
</reference>